<dbReference type="RefSeq" id="WP_216521053.1">
    <property type="nucleotide sequence ID" value="NZ_JAHLPM010000014.1"/>
</dbReference>
<gene>
    <name evidence="2" type="ORF">KQI42_15075</name>
</gene>
<name>A0ABS6EAA7_9FIRM</name>
<comment type="caution">
    <text evidence="2">The sequence shown here is derived from an EMBL/GenBank/DDBJ whole genome shotgun (WGS) entry which is preliminary data.</text>
</comment>
<dbReference type="Proteomes" id="UP000749471">
    <property type="component" value="Unassembled WGS sequence"/>
</dbReference>
<keyword evidence="1" id="KW-0472">Membrane</keyword>
<sequence>MEVEVRATPPISSLIWSIISLLLIIGVVVFFIYFFRRMFHAMNDIKKIRENTDEIIKYISNDE</sequence>
<proteinExistence type="predicted"/>
<protein>
    <recommendedName>
        <fullName evidence="4">DUF4083 domain-containing protein</fullName>
    </recommendedName>
</protein>
<accession>A0ABS6EAA7</accession>
<keyword evidence="3" id="KW-1185">Reference proteome</keyword>
<evidence type="ECO:0000256" key="1">
    <source>
        <dbReference type="SAM" id="Phobius"/>
    </source>
</evidence>
<keyword evidence="1" id="KW-1133">Transmembrane helix</keyword>
<reference evidence="2 3" key="1">
    <citation type="submission" date="2021-06" db="EMBL/GenBank/DDBJ databases">
        <authorList>
            <person name="Sun Q."/>
            <person name="Li D."/>
        </authorList>
    </citation>
    <scope>NUCLEOTIDE SEQUENCE [LARGE SCALE GENOMIC DNA]</scope>
    <source>
        <strain evidence="2 3">MSJ-40</strain>
    </source>
</reference>
<keyword evidence="1" id="KW-0812">Transmembrane</keyword>
<dbReference type="EMBL" id="JAHLPM010000014">
    <property type="protein sequence ID" value="MBU5439345.1"/>
    <property type="molecule type" value="Genomic_DNA"/>
</dbReference>
<evidence type="ECO:0008006" key="4">
    <source>
        <dbReference type="Google" id="ProtNLM"/>
    </source>
</evidence>
<evidence type="ECO:0000313" key="3">
    <source>
        <dbReference type="Proteomes" id="UP000749471"/>
    </source>
</evidence>
<organism evidence="2 3">
    <name type="scientific">Tissierella simiarum</name>
    <dbReference type="NCBI Taxonomy" id="2841534"/>
    <lineage>
        <taxon>Bacteria</taxon>
        <taxon>Bacillati</taxon>
        <taxon>Bacillota</taxon>
        <taxon>Tissierellia</taxon>
        <taxon>Tissierellales</taxon>
        <taxon>Tissierellaceae</taxon>
        <taxon>Tissierella</taxon>
    </lineage>
</organism>
<evidence type="ECO:0000313" key="2">
    <source>
        <dbReference type="EMBL" id="MBU5439345.1"/>
    </source>
</evidence>
<feature type="transmembrane region" description="Helical" evidence="1">
    <location>
        <begin position="14"/>
        <end position="35"/>
    </location>
</feature>